<evidence type="ECO:0000313" key="10">
    <source>
        <dbReference type="EMBL" id="MDC7718751.1"/>
    </source>
</evidence>
<keyword evidence="5 8" id="KW-0812">Transmembrane</keyword>
<evidence type="ECO:0000256" key="6">
    <source>
        <dbReference type="ARBA" id="ARBA00022989"/>
    </source>
</evidence>
<dbReference type="Pfam" id="PF00860">
    <property type="entry name" value="Xan_ur_permease"/>
    <property type="match status" value="1"/>
</dbReference>
<proteinExistence type="inferred from homology"/>
<comment type="similarity">
    <text evidence="2 8">Belongs to the nucleobase:cation symporter-2 (NCS2) (TC 2.A.40) family. Azg-like subfamily.</text>
</comment>
<gene>
    <name evidence="10" type="ORF">PQU95_16245</name>
</gene>
<evidence type="ECO:0000256" key="7">
    <source>
        <dbReference type="ARBA" id="ARBA00023136"/>
    </source>
</evidence>
<name>A0ABT5J1P7_9NEIS</name>
<evidence type="ECO:0000256" key="4">
    <source>
        <dbReference type="ARBA" id="ARBA00022475"/>
    </source>
</evidence>
<dbReference type="RefSeq" id="WP_272752980.1">
    <property type="nucleotide sequence ID" value="NZ_JAQQLF010000025.1"/>
</dbReference>
<keyword evidence="4 8" id="KW-1003">Cell membrane</keyword>
<keyword evidence="7 8" id="KW-0472">Membrane</keyword>
<feature type="transmembrane region" description="Helical" evidence="9">
    <location>
        <begin position="20"/>
        <end position="40"/>
    </location>
</feature>
<reference evidence="10 11" key="1">
    <citation type="submission" date="2023-01" db="EMBL/GenBank/DDBJ databases">
        <title>Novel species of the genus Vogesella isolated from rivers.</title>
        <authorList>
            <person name="Lu H."/>
        </authorList>
    </citation>
    <scope>NUCLEOTIDE SEQUENCE [LARGE SCALE GENOMIC DNA]</scope>
    <source>
        <strain evidence="10 11">DC21W</strain>
    </source>
</reference>
<evidence type="ECO:0000256" key="3">
    <source>
        <dbReference type="ARBA" id="ARBA00022448"/>
    </source>
</evidence>
<feature type="transmembrane region" description="Helical" evidence="9">
    <location>
        <begin position="131"/>
        <end position="151"/>
    </location>
</feature>
<evidence type="ECO:0000256" key="8">
    <source>
        <dbReference type="PIRNR" id="PIRNR005353"/>
    </source>
</evidence>
<feature type="transmembrane region" description="Helical" evidence="9">
    <location>
        <begin position="380"/>
        <end position="401"/>
    </location>
</feature>
<feature type="transmembrane region" description="Helical" evidence="9">
    <location>
        <begin position="238"/>
        <end position="262"/>
    </location>
</feature>
<dbReference type="InterPro" id="IPR026033">
    <property type="entry name" value="Azg-like_bact_archaea"/>
</dbReference>
<comment type="subcellular location">
    <subcellularLocation>
        <location evidence="1 8">Cell membrane</location>
        <topology evidence="1 8">Multi-pass membrane protein</topology>
    </subcellularLocation>
</comment>
<keyword evidence="3 8" id="KW-0813">Transport</keyword>
<evidence type="ECO:0000256" key="2">
    <source>
        <dbReference type="ARBA" id="ARBA00005697"/>
    </source>
</evidence>
<dbReference type="InterPro" id="IPR006043">
    <property type="entry name" value="NCS2"/>
</dbReference>
<evidence type="ECO:0000256" key="5">
    <source>
        <dbReference type="ARBA" id="ARBA00022692"/>
    </source>
</evidence>
<feature type="transmembrane region" description="Helical" evidence="9">
    <location>
        <begin position="194"/>
        <end position="218"/>
    </location>
</feature>
<dbReference type="PANTHER" id="PTHR43337">
    <property type="entry name" value="XANTHINE/URACIL PERMEASE C887.17-RELATED"/>
    <property type="match status" value="1"/>
</dbReference>
<sequence length="430" mass="45072">MLESFFKLKEHGTDVKTEVIAGFTTFLTMAYIVIVNPAILSITGMDFNAVFVATCLAAALGTAIMALVANYPIALAPGMGLNAYFTFTVVKGMGVPWEAALGAVFISGIVFLAVSLFKVREAIVNAIPQSLKFAISAGVGLFLAIIALKNAGVVVDHPATLLTMGNMHDPKVLLAILGFFIIVALEYRKVHGSIIIGVLTVTALSIMLGLSNFEGIFAPVPSIAPTFMKMDLQGAMTAGLLGVIFVFFFVDLFDTTGTLVGVSHRAGLLDKDGKLPRLKRALMADSVAITAGAVMGTSSTTAYIESAAGTAVGGRTGLTALVVAILFLACLWISPLAKTVPAYATAPALCYVAVLMTRGLAEINWDDLTESAPAVMTAVAMPFTFSIADGIAFGFISYAVIKILAGRFADLKPAVLVIAGLWVVKLAFFH</sequence>
<dbReference type="InterPro" id="IPR045018">
    <property type="entry name" value="Azg-like"/>
</dbReference>
<dbReference type="PIRSF" id="PIRSF005353">
    <property type="entry name" value="PbuG"/>
    <property type="match status" value="1"/>
</dbReference>
<keyword evidence="11" id="KW-1185">Reference proteome</keyword>
<dbReference type="EMBL" id="JAQQLF010000025">
    <property type="protein sequence ID" value="MDC7718751.1"/>
    <property type="molecule type" value="Genomic_DNA"/>
</dbReference>
<feature type="transmembrane region" description="Helical" evidence="9">
    <location>
        <begin position="171"/>
        <end position="187"/>
    </location>
</feature>
<accession>A0ABT5J1P7</accession>
<feature type="transmembrane region" description="Helical" evidence="9">
    <location>
        <begin position="99"/>
        <end position="119"/>
    </location>
</feature>
<dbReference type="Proteomes" id="UP001219956">
    <property type="component" value="Unassembled WGS sequence"/>
</dbReference>
<protein>
    <submittedName>
        <fullName evidence="10">NCS2 family permease</fullName>
    </submittedName>
</protein>
<keyword evidence="6 8" id="KW-1133">Transmembrane helix</keyword>
<evidence type="ECO:0000256" key="1">
    <source>
        <dbReference type="ARBA" id="ARBA00004651"/>
    </source>
</evidence>
<evidence type="ECO:0000256" key="9">
    <source>
        <dbReference type="SAM" id="Phobius"/>
    </source>
</evidence>
<organism evidence="10 11">
    <name type="scientific">Vogesella aquatica</name>
    <dbReference type="NCBI Taxonomy" id="2984206"/>
    <lineage>
        <taxon>Bacteria</taxon>
        <taxon>Pseudomonadati</taxon>
        <taxon>Pseudomonadota</taxon>
        <taxon>Betaproteobacteria</taxon>
        <taxon>Neisseriales</taxon>
        <taxon>Chromobacteriaceae</taxon>
        <taxon>Vogesella</taxon>
    </lineage>
</organism>
<dbReference type="PANTHER" id="PTHR43337:SF1">
    <property type="entry name" value="XANTHINE_URACIL PERMEASE C887.17-RELATED"/>
    <property type="match status" value="1"/>
</dbReference>
<feature type="transmembrane region" description="Helical" evidence="9">
    <location>
        <begin position="47"/>
        <end position="69"/>
    </location>
</feature>
<comment type="caution">
    <text evidence="10">The sequence shown here is derived from an EMBL/GenBank/DDBJ whole genome shotgun (WGS) entry which is preliminary data.</text>
</comment>
<evidence type="ECO:0000313" key="11">
    <source>
        <dbReference type="Proteomes" id="UP001219956"/>
    </source>
</evidence>
<feature type="transmembrane region" description="Helical" evidence="9">
    <location>
        <begin position="316"/>
        <end position="333"/>
    </location>
</feature>